<accession>W5NMD8</accession>
<dbReference type="STRING" id="7918.ENSLOCP00000021797"/>
<dbReference type="Bgee" id="ENSLOCG00000017692">
    <property type="expression patterns" value="Expressed in muscle tissue and 13 other cell types or tissues"/>
</dbReference>
<dbReference type="InterPro" id="IPR036065">
    <property type="entry name" value="BolA-like_sf"/>
</dbReference>
<reference evidence="7" key="3">
    <citation type="submission" date="2025-09" db="UniProtKB">
        <authorList>
            <consortium name="Ensembl"/>
        </authorList>
    </citation>
    <scope>IDENTIFICATION</scope>
</reference>
<evidence type="ECO:0000256" key="5">
    <source>
        <dbReference type="RuleBase" id="RU003860"/>
    </source>
</evidence>
<evidence type="ECO:0000256" key="2">
    <source>
        <dbReference type="ARBA" id="ARBA00053549"/>
    </source>
</evidence>
<dbReference type="SUPFAM" id="SSF82657">
    <property type="entry name" value="BolA-like"/>
    <property type="match status" value="1"/>
</dbReference>
<reference evidence="8" key="1">
    <citation type="submission" date="2011-12" db="EMBL/GenBank/DDBJ databases">
        <title>The Draft Genome of Lepisosteus oculatus.</title>
        <authorList>
            <consortium name="The Broad Institute Genome Assembly &amp; Analysis Group"/>
            <consortium name="Computational R&amp;D Group"/>
            <consortium name="and Sequencing Platform"/>
            <person name="Di Palma F."/>
            <person name="Alfoldi J."/>
            <person name="Johnson J."/>
            <person name="Berlin A."/>
            <person name="Gnerre S."/>
            <person name="Jaffe D."/>
            <person name="MacCallum I."/>
            <person name="Young S."/>
            <person name="Walker B.J."/>
            <person name="Lander E.S."/>
            <person name="Lindblad-Toh K."/>
        </authorList>
    </citation>
    <scope>NUCLEOTIDE SEQUENCE [LARGE SCALE GENOMIC DNA]</scope>
</reference>
<organism evidence="7 8">
    <name type="scientific">Lepisosteus oculatus</name>
    <name type="common">Spotted gar</name>
    <dbReference type="NCBI Taxonomy" id="7918"/>
    <lineage>
        <taxon>Eukaryota</taxon>
        <taxon>Metazoa</taxon>
        <taxon>Chordata</taxon>
        <taxon>Craniata</taxon>
        <taxon>Vertebrata</taxon>
        <taxon>Euteleostomi</taxon>
        <taxon>Actinopterygii</taxon>
        <taxon>Neopterygii</taxon>
        <taxon>Holostei</taxon>
        <taxon>Semionotiformes</taxon>
        <taxon>Lepisosteidae</taxon>
        <taxon>Lepisosteus</taxon>
    </lineage>
</organism>
<comment type="subunit">
    <text evidence="3">Interacts with GLRX5.</text>
</comment>
<dbReference type="PANTHER" id="PTHR46229">
    <property type="entry name" value="BOLA TRANSCRIPTION REGULATOR"/>
    <property type="match status" value="1"/>
</dbReference>
<feature type="region of interest" description="Disordered" evidence="6">
    <location>
        <begin position="142"/>
        <end position="176"/>
    </location>
</feature>
<evidence type="ECO:0000256" key="6">
    <source>
        <dbReference type="SAM" id="MobiDB-lite"/>
    </source>
</evidence>
<dbReference type="Proteomes" id="UP000018468">
    <property type="component" value="Linkage group LG24"/>
</dbReference>
<dbReference type="GO" id="GO:1990229">
    <property type="term" value="C:iron-sulfur cluster assembly complex"/>
    <property type="evidence" value="ECO:0007669"/>
    <property type="project" value="UniProtKB-ARBA"/>
</dbReference>
<dbReference type="AlphaFoldDB" id="W5NMD8"/>
<dbReference type="InterPro" id="IPR002634">
    <property type="entry name" value="BolA"/>
</dbReference>
<evidence type="ECO:0000256" key="1">
    <source>
        <dbReference type="ARBA" id="ARBA00005578"/>
    </source>
</evidence>
<name>W5NMD8_LEPOC</name>
<dbReference type="GeneTree" id="ENSGT00510000048165"/>
<dbReference type="GO" id="GO:0005739">
    <property type="term" value="C:mitochondrion"/>
    <property type="evidence" value="ECO:0000318"/>
    <property type="project" value="GO_Central"/>
</dbReference>
<comment type="similarity">
    <text evidence="1 5">Belongs to the BolA/IbaG family.</text>
</comment>
<dbReference type="PANTHER" id="PTHR46229:SF2">
    <property type="entry name" value="BOLA-LIKE PROTEIN 1"/>
    <property type="match status" value="1"/>
</dbReference>
<dbReference type="eggNOG" id="KOG2313">
    <property type="taxonomic scope" value="Eukaryota"/>
</dbReference>
<keyword evidence="8" id="KW-1185">Reference proteome</keyword>
<dbReference type="FunFam" id="3.30.300.90:FF:000001">
    <property type="entry name" value="Transcriptional regulator BolA"/>
    <property type="match status" value="1"/>
</dbReference>
<dbReference type="HOGENOM" id="CLU_109462_3_0_1"/>
<sequence>KDTRAATALGVEVPDLLVLPVFQPPVSGPMLLRILRTSGPFVSTIAPFRPVTGQPPQMDPSRPVESAIRAKLSRALAPAHLEVRNESHLHAVPPGSESHFRVLVVSERFGGLPLLQRHRLVNEALRDELATSVHALAIQAKTPAQWESDPRLARSPPCLGGSKNDGTAAHKLSGRD</sequence>
<proteinExistence type="inferred from homology"/>
<dbReference type="Pfam" id="PF01722">
    <property type="entry name" value="BolA"/>
    <property type="match status" value="1"/>
</dbReference>
<dbReference type="Ensembl" id="ENSLOCT00000021834.1">
    <property type="protein sequence ID" value="ENSLOCP00000021797.1"/>
    <property type="gene ID" value="ENSLOCG00000017692.1"/>
</dbReference>
<reference evidence="7" key="2">
    <citation type="submission" date="2025-08" db="UniProtKB">
        <authorList>
            <consortium name="Ensembl"/>
        </authorList>
    </citation>
    <scope>IDENTIFICATION</scope>
</reference>
<dbReference type="InterPro" id="IPR050961">
    <property type="entry name" value="BolA/IbaG_stress_morph_reg"/>
</dbReference>
<evidence type="ECO:0000313" key="7">
    <source>
        <dbReference type="Ensembl" id="ENSLOCP00000021797.1"/>
    </source>
</evidence>
<evidence type="ECO:0000256" key="4">
    <source>
        <dbReference type="ARBA" id="ARBA00068230"/>
    </source>
</evidence>
<evidence type="ECO:0000313" key="8">
    <source>
        <dbReference type="Proteomes" id="UP000018468"/>
    </source>
</evidence>
<dbReference type="InParanoid" id="W5NMD8"/>
<evidence type="ECO:0000256" key="3">
    <source>
        <dbReference type="ARBA" id="ARBA00064144"/>
    </source>
</evidence>
<dbReference type="EMBL" id="AHAT01028016">
    <property type="status" value="NOT_ANNOTATED_CDS"/>
    <property type="molecule type" value="Genomic_DNA"/>
</dbReference>
<dbReference type="Gene3D" id="3.30.300.90">
    <property type="entry name" value="BolA-like"/>
    <property type="match status" value="1"/>
</dbReference>
<protein>
    <recommendedName>
        <fullName evidence="4">BolA-like protein 1</fullName>
    </recommendedName>
</protein>
<comment type="function">
    <text evidence="2">Acts as a mitochondrial iron-sulfur (Fe-S) cluster assembly factor that facilitates (Fe-S) cluster insertion into a subset of mitochondrial proteins. Probably acts together with the monothiol glutaredoxin GLRX5. May protect cells against oxidative stress.</text>
</comment>